<organism evidence="11">
    <name type="scientific">Notodromas monacha</name>
    <dbReference type="NCBI Taxonomy" id="399045"/>
    <lineage>
        <taxon>Eukaryota</taxon>
        <taxon>Metazoa</taxon>
        <taxon>Ecdysozoa</taxon>
        <taxon>Arthropoda</taxon>
        <taxon>Crustacea</taxon>
        <taxon>Oligostraca</taxon>
        <taxon>Ostracoda</taxon>
        <taxon>Podocopa</taxon>
        <taxon>Podocopida</taxon>
        <taxon>Cypridocopina</taxon>
        <taxon>Cypridoidea</taxon>
        <taxon>Cyprididae</taxon>
        <taxon>Notodromas</taxon>
    </lineage>
</organism>
<keyword evidence="5" id="KW-0999">Mitochondrion inner membrane</keyword>
<sequence length="128" mass="13753">MFIQTTVFLSGVAGASLLFGFGSAVAMAKKKDPTSFSQGMTVGGGGENGASLALRALGRGTVYAVLGVSVISWGVWKLSGAENMKDFWLKVQSIFPQVKKNEPPVGRTEFDGFRDLFEYLSGDYSRKK</sequence>
<dbReference type="Pfam" id="PF07096">
    <property type="entry name" value="DUF1358"/>
    <property type="match status" value="1"/>
</dbReference>
<keyword evidence="4 10" id="KW-0812">Transmembrane</keyword>
<dbReference type="PANTHER" id="PTHR13141:SF4">
    <property type="entry name" value="TRANSMEMBRANE PROTEIN 242"/>
    <property type="match status" value="1"/>
</dbReference>
<evidence type="ECO:0000313" key="11">
    <source>
        <dbReference type="EMBL" id="CAD7283870.1"/>
    </source>
</evidence>
<dbReference type="PANTHER" id="PTHR13141">
    <property type="entry name" value="TRANSMEMBRANE PROTEIN 242"/>
    <property type="match status" value="1"/>
</dbReference>
<evidence type="ECO:0000256" key="10">
    <source>
        <dbReference type="SAM" id="Phobius"/>
    </source>
</evidence>
<dbReference type="GO" id="GO:0005743">
    <property type="term" value="C:mitochondrial inner membrane"/>
    <property type="evidence" value="ECO:0007669"/>
    <property type="project" value="UniProtKB-SubCell"/>
</dbReference>
<evidence type="ECO:0000256" key="5">
    <source>
        <dbReference type="ARBA" id="ARBA00022792"/>
    </source>
</evidence>
<comment type="function">
    <text evidence="9">Scaffold protein that participates in the c-ring assembly of mitochondrial ATP synthase (F(1)F(0) ATP synthase or complex V) by facilitating the membrane insertion and oligomer formation of the subunit c/ATP5MC3. Participates in the incorporation of the c-ring into vestigial complexes. Additionally influences the incorporation of subunits MT-ATP6, MT-ATP8, ATP5MJ, and ATP5MK in the ATP synthase.</text>
</comment>
<evidence type="ECO:0000256" key="1">
    <source>
        <dbReference type="ARBA" id="ARBA00004448"/>
    </source>
</evidence>
<evidence type="ECO:0000256" key="6">
    <source>
        <dbReference type="ARBA" id="ARBA00022989"/>
    </source>
</evidence>
<dbReference type="OrthoDB" id="2378895at2759"/>
<keyword evidence="12" id="KW-1185">Reference proteome</keyword>
<protein>
    <recommendedName>
        <fullName evidence="3">Transmembrane protein 242</fullName>
    </recommendedName>
</protein>
<evidence type="ECO:0000256" key="2">
    <source>
        <dbReference type="ARBA" id="ARBA00007570"/>
    </source>
</evidence>
<keyword evidence="8 10" id="KW-0472">Membrane</keyword>
<comment type="subcellular location">
    <subcellularLocation>
        <location evidence="1">Mitochondrion inner membrane</location>
        <topology evidence="1">Multi-pass membrane protein</topology>
    </subcellularLocation>
</comment>
<feature type="transmembrane region" description="Helical" evidence="10">
    <location>
        <begin position="52"/>
        <end position="76"/>
    </location>
</feature>
<gene>
    <name evidence="11" type="ORF">NMOB1V02_LOCUS11479</name>
</gene>
<evidence type="ECO:0000256" key="8">
    <source>
        <dbReference type="ARBA" id="ARBA00023136"/>
    </source>
</evidence>
<dbReference type="Proteomes" id="UP000678499">
    <property type="component" value="Unassembled WGS sequence"/>
</dbReference>
<reference evidence="11" key="1">
    <citation type="submission" date="2020-11" db="EMBL/GenBank/DDBJ databases">
        <authorList>
            <person name="Tran Van P."/>
        </authorList>
    </citation>
    <scope>NUCLEOTIDE SEQUENCE</scope>
</reference>
<dbReference type="EMBL" id="OA888357">
    <property type="protein sequence ID" value="CAD7283870.1"/>
    <property type="molecule type" value="Genomic_DNA"/>
</dbReference>
<dbReference type="EMBL" id="CAJPEX010006320">
    <property type="protein sequence ID" value="CAG0924022.1"/>
    <property type="molecule type" value="Genomic_DNA"/>
</dbReference>
<evidence type="ECO:0000313" key="12">
    <source>
        <dbReference type="Proteomes" id="UP000678499"/>
    </source>
</evidence>
<proteinExistence type="inferred from homology"/>
<keyword evidence="6 10" id="KW-1133">Transmembrane helix</keyword>
<evidence type="ECO:0000256" key="3">
    <source>
        <dbReference type="ARBA" id="ARBA00013934"/>
    </source>
</evidence>
<evidence type="ECO:0000256" key="9">
    <source>
        <dbReference type="ARBA" id="ARBA00045905"/>
    </source>
</evidence>
<keyword evidence="7" id="KW-0496">Mitochondrion</keyword>
<dbReference type="AlphaFoldDB" id="A0A7R9C0Z7"/>
<dbReference type="InterPro" id="IPR009792">
    <property type="entry name" value="TMEM242"/>
</dbReference>
<evidence type="ECO:0000256" key="7">
    <source>
        <dbReference type="ARBA" id="ARBA00023128"/>
    </source>
</evidence>
<name>A0A7R9C0Z7_9CRUS</name>
<comment type="similarity">
    <text evidence="2">Belongs to the TMEM242 family.</text>
</comment>
<evidence type="ECO:0000256" key="4">
    <source>
        <dbReference type="ARBA" id="ARBA00022692"/>
    </source>
</evidence>
<accession>A0A7R9C0Z7</accession>